<evidence type="ECO:0000259" key="2">
    <source>
        <dbReference type="Pfam" id="PF15978"/>
    </source>
</evidence>
<proteinExistence type="predicted"/>
<organism evidence="3 4">
    <name type="scientific">Paenibacillus agricola</name>
    <dbReference type="NCBI Taxonomy" id="2716264"/>
    <lineage>
        <taxon>Bacteria</taxon>
        <taxon>Bacillati</taxon>
        <taxon>Bacillota</taxon>
        <taxon>Bacilli</taxon>
        <taxon>Bacillales</taxon>
        <taxon>Paenibacillaceae</taxon>
        <taxon>Paenibacillus</taxon>
    </lineage>
</organism>
<feature type="domain" description="Transposon Tn7 transposition protein TnsD C-terminal" evidence="2">
    <location>
        <begin position="322"/>
        <end position="450"/>
    </location>
</feature>
<name>A0ABX0JA10_9BACL</name>
<protein>
    <recommendedName>
        <fullName evidence="5">Tn7-like transposition protein D</fullName>
    </recommendedName>
</protein>
<dbReference type="InterPro" id="IPR032750">
    <property type="entry name" value="TnsD_C"/>
</dbReference>
<feature type="domain" description="TniQ" evidence="1">
    <location>
        <begin position="5"/>
        <end position="159"/>
    </location>
</feature>
<dbReference type="InterPro" id="IPR009492">
    <property type="entry name" value="TniQ"/>
</dbReference>
<feature type="domain" description="Transposon Tn7 transposition protein TnsD C-terminal" evidence="2">
    <location>
        <begin position="202"/>
        <end position="306"/>
    </location>
</feature>
<sequence>MLGSFPSLYPDEILYSGIARYHQRTAGKSFKDTVQDLFDGTLVCATVDLPSHLGKLSDKLAGGLDTETLINHHTLLPYYRPFLKQERYSLARSIMEVGACWGEVHAVIGLLASGVKNPSYLKFCSECYQEDDRIYGEPYWHRVHQLPGLLVCPHHHVFLTASNVRFNTNDQKQEFTVLSSIPDHNTTNLNFGSWDKQHLLYIAQQSLELLCSYIMPIDPELIRQKYLNRLGCLGCTSETNRFRMKHIILSYKATFSDNLLAMTGEMFDVNTKDTWLHRLLRKPEECCHPLRHLSVLCFLKEDVSLLTNSAPISPIKQENMIRELNSLQHSNEELALRRNRMLLTMSSCDGCSKKEIRMRNQKDFTWLYRHDLAWLMEVLPRSIKTHKQVYRINWKDRDTELVLLVTEAIADVLNADIPVRISSAAVGRHINRRNIIDKHLSKLPRTQAMLKSHIETTQHFQIRRLEWAFRRLLEEEDRVLGWRLLKKAGIPDQVSNTVLLKIQELLSGHDDLFIGKMNMKGNYHAGSELSKDTAIILPSNVS</sequence>
<dbReference type="RefSeq" id="WP_166151899.1">
    <property type="nucleotide sequence ID" value="NZ_JAAOIW010000006.1"/>
</dbReference>
<dbReference type="Pfam" id="PF15978">
    <property type="entry name" value="TnsD"/>
    <property type="match status" value="2"/>
</dbReference>
<keyword evidence="4" id="KW-1185">Reference proteome</keyword>
<dbReference type="Pfam" id="PF06527">
    <property type="entry name" value="TniQ"/>
    <property type="match status" value="1"/>
</dbReference>
<comment type="caution">
    <text evidence="3">The sequence shown here is derived from an EMBL/GenBank/DDBJ whole genome shotgun (WGS) entry which is preliminary data.</text>
</comment>
<gene>
    <name evidence="3" type="ORF">G9U52_17430</name>
</gene>
<dbReference type="EMBL" id="JAAOIW010000006">
    <property type="protein sequence ID" value="NHN31618.1"/>
    <property type="molecule type" value="Genomic_DNA"/>
</dbReference>
<evidence type="ECO:0000313" key="4">
    <source>
        <dbReference type="Proteomes" id="UP001165962"/>
    </source>
</evidence>
<reference evidence="3" key="1">
    <citation type="submission" date="2020-03" db="EMBL/GenBank/DDBJ databases">
        <title>Draft sequencing of Paenibacilllus sp. S3N08.</title>
        <authorList>
            <person name="Kim D.-U."/>
        </authorList>
    </citation>
    <scope>NUCLEOTIDE SEQUENCE</scope>
    <source>
        <strain evidence="3">S3N08</strain>
    </source>
</reference>
<evidence type="ECO:0000259" key="1">
    <source>
        <dbReference type="Pfam" id="PF06527"/>
    </source>
</evidence>
<evidence type="ECO:0008006" key="5">
    <source>
        <dbReference type="Google" id="ProtNLM"/>
    </source>
</evidence>
<accession>A0ABX0JA10</accession>
<dbReference type="Proteomes" id="UP001165962">
    <property type="component" value="Unassembled WGS sequence"/>
</dbReference>
<evidence type="ECO:0000313" key="3">
    <source>
        <dbReference type="EMBL" id="NHN31618.1"/>
    </source>
</evidence>